<gene>
    <name evidence="1" type="ORF">Adu01nite_75550</name>
</gene>
<evidence type="ECO:0000313" key="1">
    <source>
        <dbReference type="EMBL" id="GIE06205.1"/>
    </source>
</evidence>
<accession>A0ABQ3Z8S0</accession>
<reference evidence="1 2" key="1">
    <citation type="submission" date="2021-01" db="EMBL/GenBank/DDBJ databases">
        <title>Whole genome shotgun sequence of Actinoplanes durhamensis NBRC 14914.</title>
        <authorList>
            <person name="Komaki H."/>
            <person name="Tamura T."/>
        </authorList>
    </citation>
    <scope>NUCLEOTIDE SEQUENCE [LARGE SCALE GENOMIC DNA]</scope>
    <source>
        <strain evidence="1 2">NBRC 14914</strain>
    </source>
</reference>
<name>A0ABQ3Z8S0_9ACTN</name>
<comment type="caution">
    <text evidence="1">The sequence shown here is derived from an EMBL/GenBank/DDBJ whole genome shotgun (WGS) entry which is preliminary data.</text>
</comment>
<keyword evidence="2" id="KW-1185">Reference proteome</keyword>
<dbReference type="EMBL" id="BOML01000059">
    <property type="protein sequence ID" value="GIE06205.1"/>
    <property type="molecule type" value="Genomic_DNA"/>
</dbReference>
<proteinExistence type="predicted"/>
<dbReference type="RefSeq" id="WP_203734048.1">
    <property type="nucleotide sequence ID" value="NZ_BAAATX010000022.1"/>
</dbReference>
<organism evidence="1 2">
    <name type="scientific">Paractinoplanes durhamensis</name>
    <dbReference type="NCBI Taxonomy" id="113563"/>
    <lineage>
        <taxon>Bacteria</taxon>
        <taxon>Bacillati</taxon>
        <taxon>Actinomycetota</taxon>
        <taxon>Actinomycetes</taxon>
        <taxon>Micromonosporales</taxon>
        <taxon>Micromonosporaceae</taxon>
        <taxon>Paractinoplanes</taxon>
    </lineage>
</organism>
<sequence>MIYDVYGYGEPVLGDQPGRLAEALGVGWVEHDSDYRGRYLAARPQAGAGKLRLQSNDLRDGDYEYFQEPDFPDCRYLLFVDGFDRPDEVRTKLAPLTQWRFLCRSVVE</sequence>
<protein>
    <submittedName>
        <fullName evidence="1">Uncharacterized protein</fullName>
    </submittedName>
</protein>
<dbReference type="Proteomes" id="UP000637628">
    <property type="component" value="Unassembled WGS sequence"/>
</dbReference>
<evidence type="ECO:0000313" key="2">
    <source>
        <dbReference type="Proteomes" id="UP000637628"/>
    </source>
</evidence>